<evidence type="ECO:0000313" key="2">
    <source>
        <dbReference type="Proteomes" id="UP000236724"/>
    </source>
</evidence>
<accession>A0A1H6FBT0</accession>
<keyword evidence="2" id="KW-1185">Reference proteome</keyword>
<gene>
    <name evidence="1" type="ORF">MBHS_02982</name>
</gene>
<dbReference type="EMBL" id="FMSV02000515">
    <property type="protein sequence ID" value="SEH07113.1"/>
    <property type="molecule type" value="Genomic_DNA"/>
</dbReference>
<evidence type="ECO:0000313" key="1">
    <source>
        <dbReference type="EMBL" id="SEH07113.1"/>
    </source>
</evidence>
<organism evidence="1 2">
    <name type="scientific">Candidatus Venteria ishoeyi</name>
    <dbReference type="NCBI Taxonomy" id="1899563"/>
    <lineage>
        <taxon>Bacteria</taxon>
        <taxon>Pseudomonadati</taxon>
        <taxon>Pseudomonadota</taxon>
        <taxon>Gammaproteobacteria</taxon>
        <taxon>Thiotrichales</taxon>
        <taxon>Thiotrichaceae</taxon>
        <taxon>Venteria</taxon>
    </lineage>
</organism>
<dbReference type="AlphaFoldDB" id="A0A1H6FBT0"/>
<sequence length="284" mass="32870">MVTFPLIRLLSIKYTGQLRIEVMNNYLSRFLLMFSIVLWSSNVTAKIYECVMNGVTVYQLTPCQTDIREKSNAAALTRDFAIFDGWVFGDTINAVKRLARNRQLPMSPGTSSYLSSYNEKILNTKPKERRYSYKTKLFGKFTTVTLFFTKLSKQLYKIEATLHVMKLKPEERKYFYESLYSQLTDKYGKATNVRKSQNNNGSVLGSISDLLTRNITETLIGSNLVWAISANSQVSLNYKKNYQVMSSYKLVYTNKAFARRHDAETSRAIRNRTDRAISQDRNRF</sequence>
<dbReference type="Proteomes" id="UP000236724">
    <property type="component" value="Unassembled WGS sequence"/>
</dbReference>
<reference evidence="1 2" key="1">
    <citation type="submission" date="2016-10" db="EMBL/GenBank/DDBJ databases">
        <authorList>
            <person name="de Groot N.N."/>
        </authorList>
    </citation>
    <scope>NUCLEOTIDE SEQUENCE [LARGE SCALE GENOMIC DNA]</scope>
    <source>
        <strain evidence="1">MBHS1</strain>
    </source>
</reference>
<protein>
    <submittedName>
        <fullName evidence="1">Uncharacterized protein</fullName>
    </submittedName>
</protein>
<proteinExistence type="predicted"/>
<name>A0A1H6FBT0_9GAMM</name>